<feature type="binding site" evidence="8">
    <location>
        <position position="339"/>
    </location>
    <ligand>
        <name>Mn(2+)</name>
        <dbReference type="ChEBI" id="CHEBI:29035"/>
        <label>1</label>
    </ligand>
</feature>
<dbReference type="CDD" id="cd00433">
    <property type="entry name" value="Peptidase_M17"/>
    <property type="match status" value="1"/>
</dbReference>
<evidence type="ECO:0000256" key="7">
    <source>
        <dbReference type="ARBA" id="ARBA00049972"/>
    </source>
</evidence>
<proteinExistence type="inferred from homology"/>
<evidence type="ECO:0000256" key="5">
    <source>
        <dbReference type="ARBA" id="ARBA00022670"/>
    </source>
</evidence>
<evidence type="ECO:0000256" key="6">
    <source>
        <dbReference type="ARBA" id="ARBA00022801"/>
    </source>
</evidence>
<feature type="binding site" evidence="8">
    <location>
        <position position="257"/>
    </location>
    <ligand>
        <name>Mn(2+)</name>
        <dbReference type="ChEBI" id="CHEBI:29035"/>
        <label>2</label>
    </ligand>
</feature>
<dbReference type="Pfam" id="PF00883">
    <property type="entry name" value="Peptidase_M17"/>
    <property type="match status" value="1"/>
</dbReference>
<dbReference type="Proteomes" id="UP000572988">
    <property type="component" value="Unassembled WGS sequence"/>
</dbReference>
<name>A0A7Z7QQN3_STASC</name>
<dbReference type="InterPro" id="IPR000819">
    <property type="entry name" value="Peptidase_M17_C"/>
</dbReference>
<dbReference type="InterPro" id="IPR043472">
    <property type="entry name" value="Macro_dom-like"/>
</dbReference>
<comment type="catalytic activity">
    <reaction evidence="2 8">
        <text>Release of an N-terminal amino acid, preferentially leucine, but not glutamic or aspartic acids.</text>
        <dbReference type="EC" id="3.4.11.10"/>
    </reaction>
</comment>
<dbReference type="InterPro" id="IPR011356">
    <property type="entry name" value="Leucine_aapep/pepB"/>
</dbReference>
<dbReference type="InterPro" id="IPR008283">
    <property type="entry name" value="Peptidase_M17_N"/>
</dbReference>
<dbReference type="EMBL" id="POVK01000001">
    <property type="protein sequence ID" value="NHA32989.1"/>
    <property type="molecule type" value="Genomic_DNA"/>
</dbReference>
<protein>
    <recommendedName>
        <fullName evidence="8">Probable cytosol aminopeptidase</fullName>
        <ecNumber evidence="8">3.4.11.1</ecNumber>
    </recommendedName>
    <alternativeName>
        <fullName evidence="8">Leucine aminopeptidase</fullName>
        <shortName evidence="8">LAP</shortName>
        <ecNumber evidence="8">3.4.11.10</ecNumber>
    </alternativeName>
    <alternativeName>
        <fullName evidence="8">Leucyl aminopeptidase</fullName>
    </alternativeName>
</protein>
<dbReference type="EC" id="3.4.11.10" evidence="8"/>
<evidence type="ECO:0000256" key="8">
    <source>
        <dbReference type="HAMAP-Rule" id="MF_00181"/>
    </source>
</evidence>
<feature type="active site" evidence="8">
    <location>
        <position position="343"/>
    </location>
</feature>
<feature type="binding site" evidence="8">
    <location>
        <position position="341"/>
    </location>
    <ligand>
        <name>Mn(2+)</name>
        <dbReference type="ChEBI" id="CHEBI:29035"/>
        <label>1</label>
    </ligand>
</feature>
<feature type="binding site" evidence="8">
    <location>
        <position position="262"/>
    </location>
    <ligand>
        <name>Mn(2+)</name>
        <dbReference type="ChEBI" id="CHEBI:29035"/>
        <label>1</label>
    </ligand>
</feature>
<sequence>MGTQNTAHATVIVAGIPEHLNQYFDEVKQEQSLYDALSDLKASHIISSQRGEVASTAVSIDNEVRHLITVGLGNINQMEEKDYLKIWGNLFQYLQKKSISKIELKANTFLSKSLESSTVFNLMGLQSEQSIYQFDDYKSDKKPAFRLKMTSTDQYLQDEKKAIEAGQKLGRAINKARDLGNIPPNIMTPQYLAETVEQYFKDSAVKVDIKDEQAIQQEGFGLVHAVGKGSINPPRVITLEYYGDPDNSDRVVALVGKGITYDSGGYTIKTRTTMPTMKFDMCGAANVIGMIEAAKELKLKVNIVAVIAAAENMVANNAMKPDDVFTALSGETVEIPNTDAEGRLVLADATFFVNQYQPQIILDFATLTGAAIAALGEDKAAVFKKNVDPKALEEVLQSAQRYEELVFELPITETERKKLKSSDVADITNHVNSPGGALFAAAFVTHFSGETPHLHFDIAGPATTEKASHRGPKGPTGYMIPTVVDWLKTQYGTIDSE</sequence>
<evidence type="ECO:0000259" key="9">
    <source>
        <dbReference type="PROSITE" id="PS00631"/>
    </source>
</evidence>
<dbReference type="InterPro" id="IPR023042">
    <property type="entry name" value="Peptidase_M17_leu_NH2_pept"/>
</dbReference>
<dbReference type="Pfam" id="PF02789">
    <property type="entry name" value="Peptidase_M17_N"/>
    <property type="match status" value="1"/>
</dbReference>
<comment type="similarity">
    <text evidence="3 8">Belongs to the peptidase M17 family.</text>
</comment>
<dbReference type="EMBL" id="UHEF01000001">
    <property type="protein sequence ID" value="SUM89817.1"/>
    <property type="molecule type" value="Genomic_DNA"/>
</dbReference>
<keyword evidence="4 8" id="KW-0031">Aminopeptidase</keyword>
<keyword evidence="5 8" id="KW-0645">Protease</keyword>
<evidence type="ECO:0000313" key="14">
    <source>
        <dbReference type="Proteomes" id="UP000572988"/>
    </source>
</evidence>
<dbReference type="EMBL" id="LR962863">
    <property type="protein sequence ID" value="CAD7360332.1"/>
    <property type="molecule type" value="Genomic_DNA"/>
</dbReference>
<dbReference type="GO" id="GO:0070006">
    <property type="term" value="F:metalloaminopeptidase activity"/>
    <property type="evidence" value="ECO:0007669"/>
    <property type="project" value="InterPro"/>
</dbReference>
<dbReference type="HAMAP" id="MF_00181">
    <property type="entry name" value="Cytosol_peptidase_M17"/>
    <property type="match status" value="1"/>
</dbReference>
<reference evidence="11 14" key="1">
    <citation type="submission" date="2018-01" db="EMBL/GenBank/DDBJ databases">
        <title>Complete genome sequence of Staphylococcus Scheliferi isolated from human.</title>
        <authorList>
            <person name="Abouelkhair M.A."/>
            <person name="Bemis D.A."/>
            <person name="Kania S.A."/>
        </authorList>
    </citation>
    <scope>NUCLEOTIDE SEQUENCE [LARGE SCALE GENOMIC DNA]</scope>
    <source>
        <strain evidence="11 14">ATCC 43808</strain>
    </source>
</reference>
<dbReference type="PANTHER" id="PTHR11963">
    <property type="entry name" value="LEUCINE AMINOPEPTIDASE-RELATED"/>
    <property type="match status" value="1"/>
</dbReference>
<dbReference type="Gene3D" id="3.40.630.10">
    <property type="entry name" value="Zn peptidases"/>
    <property type="match status" value="1"/>
</dbReference>
<dbReference type="GO" id="GO:0005737">
    <property type="term" value="C:cytoplasm"/>
    <property type="evidence" value="ECO:0007669"/>
    <property type="project" value="UniProtKB-SubCell"/>
</dbReference>
<dbReference type="GO" id="GO:0030145">
    <property type="term" value="F:manganese ion binding"/>
    <property type="evidence" value="ECO:0007669"/>
    <property type="project" value="UniProtKB-UniRule"/>
</dbReference>
<dbReference type="Proteomes" id="UP000264146">
    <property type="component" value="Chromosome"/>
</dbReference>
<keyword evidence="8" id="KW-0963">Cytoplasm</keyword>
<feature type="domain" description="Cytosol aminopeptidase" evidence="9">
    <location>
        <begin position="337"/>
        <end position="344"/>
    </location>
</feature>
<evidence type="ECO:0000313" key="10">
    <source>
        <dbReference type="EMBL" id="CAD7360332.1"/>
    </source>
</evidence>
<dbReference type="AlphaFoldDB" id="A0A7Z7QQN3"/>
<feature type="binding site" evidence="8">
    <location>
        <position position="341"/>
    </location>
    <ligand>
        <name>Mn(2+)</name>
        <dbReference type="ChEBI" id="CHEBI:29035"/>
        <label>2</label>
    </ligand>
</feature>
<feature type="binding site" evidence="8">
    <location>
        <position position="262"/>
    </location>
    <ligand>
        <name>Mn(2+)</name>
        <dbReference type="ChEBI" id="CHEBI:29035"/>
        <label>2</label>
    </ligand>
</feature>
<keyword evidence="8" id="KW-0479">Metal-binding</keyword>
<evidence type="ECO:0000256" key="3">
    <source>
        <dbReference type="ARBA" id="ARBA00009528"/>
    </source>
</evidence>
<reference evidence="12" key="2">
    <citation type="submission" date="2018-06" db="EMBL/GenBank/DDBJ databases">
        <authorList>
            <consortium name="Pathogen Informatics"/>
            <person name="Doyle S."/>
        </authorList>
    </citation>
    <scope>NUCLEOTIDE SEQUENCE [LARGE SCALE GENOMIC DNA]</scope>
    <source>
        <strain evidence="12">NCTC12218</strain>
    </source>
</reference>
<dbReference type="EC" id="3.4.11.1" evidence="8"/>
<keyword evidence="6 8" id="KW-0378">Hydrolase</keyword>
<keyword evidence="14" id="KW-1185">Reference proteome</keyword>
<comment type="function">
    <text evidence="7 8">Presumably involved in the processing and regular turnover of intracellular proteins. Catalyzes the removal of unsubstituted N-terminal amino acids from various peptides.</text>
</comment>
<gene>
    <name evidence="12" type="primary">pepA_3</name>
    <name evidence="8" type="synonym">pepA</name>
    <name evidence="11" type="ORF">C1O36_00325</name>
    <name evidence="12" type="ORF">NCTC12218_02003</name>
</gene>
<comment type="subcellular location">
    <subcellularLocation>
        <location evidence="8">Cytoplasm</location>
    </subcellularLocation>
</comment>
<feature type="active site" evidence="8">
    <location>
        <position position="269"/>
    </location>
</feature>
<dbReference type="PROSITE" id="PS00631">
    <property type="entry name" value="CYTOSOL_AP"/>
    <property type="match status" value="1"/>
</dbReference>
<evidence type="ECO:0000313" key="12">
    <source>
        <dbReference type="EMBL" id="SUM89817.1"/>
    </source>
</evidence>
<dbReference type="Gene3D" id="3.40.220.10">
    <property type="entry name" value="Leucine Aminopeptidase, subunit E, domain 1"/>
    <property type="match status" value="1"/>
</dbReference>
<feature type="binding site" evidence="8">
    <location>
        <position position="280"/>
    </location>
    <ligand>
        <name>Mn(2+)</name>
        <dbReference type="ChEBI" id="CHEBI:29035"/>
        <label>2</label>
    </ligand>
</feature>
<evidence type="ECO:0000256" key="2">
    <source>
        <dbReference type="ARBA" id="ARBA00000967"/>
    </source>
</evidence>
<dbReference type="GeneID" id="93790598"/>
<dbReference type="GO" id="GO:0006508">
    <property type="term" value="P:proteolysis"/>
    <property type="evidence" value="ECO:0007669"/>
    <property type="project" value="UniProtKB-KW"/>
</dbReference>
<dbReference type="PRINTS" id="PR00481">
    <property type="entry name" value="LAMNOPPTDASE"/>
</dbReference>
<accession>A0A7Z7QQN3</accession>
<evidence type="ECO:0000256" key="1">
    <source>
        <dbReference type="ARBA" id="ARBA00000135"/>
    </source>
</evidence>
<comment type="catalytic activity">
    <reaction evidence="1 8">
        <text>Release of an N-terminal amino acid, Xaa-|-Yaa-, in which Xaa is preferably Leu, but may be other amino acids including Pro although not Arg or Lys, and Yaa may be Pro. Amino acid amides and methyl esters are also readily hydrolyzed, but rates on arylamides are exceedingly low.</text>
        <dbReference type="EC" id="3.4.11.1"/>
    </reaction>
</comment>
<dbReference type="PANTHER" id="PTHR11963:SF23">
    <property type="entry name" value="CYTOSOL AMINOPEPTIDASE"/>
    <property type="match status" value="1"/>
</dbReference>
<reference evidence="10 13" key="3">
    <citation type="submission" date="2020-11" db="EMBL/GenBank/DDBJ databases">
        <authorList>
            <consortium name="Pathogen Informatics"/>
        </authorList>
    </citation>
    <scope>NUCLEOTIDE SEQUENCE [LARGE SCALE GENOMIC DNA]</scope>
    <source>
        <strain evidence="10 13">NCTC12218</strain>
    </source>
</reference>
<evidence type="ECO:0000313" key="13">
    <source>
        <dbReference type="Proteomes" id="UP000264146"/>
    </source>
</evidence>
<dbReference type="SUPFAM" id="SSF53187">
    <property type="entry name" value="Zn-dependent exopeptidases"/>
    <property type="match status" value="1"/>
</dbReference>
<evidence type="ECO:0000256" key="4">
    <source>
        <dbReference type="ARBA" id="ARBA00022438"/>
    </source>
</evidence>
<keyword evidence="8" id="KW-0464">Manganese</keyword>
<comment type="cofactor">
    <cofactor evidence="8">
        <name>Mn(2+)</name>
        <dbReference type="ChEBI" id="CHEBI:29035"/>
    </cofactor>
    <text evidence="8">Binds 2 manganese ions per subunit.</text>
</comment>
<dbReference type="RefSeq" id="WP_016424603.1">
    <property type="nucleotide sequence ID" value="NZ_CABKRV010000001.1"/>
</dbReference>
<dbReference type="SUPFAM" id="SSF52949">
    <property type="entry name" value="Macro domain-like"/>
    <property type="match status" value="1"/>
</dbReference>
<organism evidence="12">
    <name type="scientific">Staphylococcus schleiferi</name>
    <dbReference type="NCBI Taxonomy" id="1295"/>
    <lineage>
        <taxon>Bacteria</taxon>
        <taxon>Bacillati</taxon>
        <taxon>Bacillota</taxon>
        <taxon>Bacilli</taxon>
        <taxon>Bacillales</taxon>
        <taxon>Staphylococcaceae</taxon>
        <taxon>Staphylococcus</taxon>
    </lineage>
</organism>
<evidence type="ECO:0000313" key="11">
    <source>
        <dbReference type="EMBL" id="NHA32989.1"/>
    </source>
</evidence>